<dbReference type="Proteomes" id="UP001145114">
    <property type="component" value="Unassembled WGS sequence"/>
</dbReference>
<proteinExistence type="predicted"/>
<dbReference type="EMBL" id="JAMZIH010001176">
    <property type="protein sequence ID" value="KAJ1678427.1"/>
    <property type="molecule type" value="Genomic_DNA"/>
</dbReference>
<name>A0ACC1HPQ1_9FUNG</name>
<sequence length="388" mass="42664">MKLATVIALVPLLLATLCRAVYNDEAGVIDWHREQIGVPKLTVTHSWGNLSHIYVATERNVLAAVEPTDGSLVWRHVLGGGPGQQIDSLHAHKDKVLTVNGDSDKVEVRVWDAQSSRLLWETSEDVALTGSGSRGERAVFLPNGDLVVILGDRLVRFTSEGKKVWSAELDGSDKGATVVTSYQRVVVFGPRIFVLGEVDNKDKQVDKHTKSTFVLRVVEVDQKAGEVTQGYLVDTNDTPLDSDNLLVLKSKSTGAHILWRPPKDILWRSITLGKLEPLYSIHHAKMLQLELWPQHMLGSRLVPLVSDGDSSEPARFACLYKKDGKEKAFVVAVKPSSKEADDIELTKDYEYSMPRGSSAVATRVPPTPVPGKKHASGNAEHGYDMIQV</sequence>
<gene>
    <name evidence="1" type="ORF">EV182_004067</name>
</gene>
<reference evidence="1" key="1">
    <citation type="submission" date="2022-06" db="EMBL/GenBank/DDBJ databases">
        <title>Phylogenomic reconstructions and comparative analyses of Kickxellomycotina fungi.</title>
        <authorList>
            <person name="Reynolds N.K."/>
            <person name="Stajich J.E."/>
            <person name="Barry K."/>
            <person name="Grigoriev I.V."/>
            <person name="Crous P."/>
            <person name="Smith M.E."/>
        </authorList>
    </citation>
    <scope>NUCLEOTIDE SEQUENCE</scope>
    <source>
        <strain evidence="1">RSA 2271</strain>
    </source>
</reference>
<feature type="non-terminal residue" evidence="1">
    <location>
        <position position="388"/>
    </location>
</feature>
<evidence type="ECO:0000313" key="2">
    <source>
        <dbReference type="Proteomes" id="UP001145114"/>
    </source>
</evidence>
<comment type="caution">
    <text evidence="1">The sequence shown here is derived from an EMBL/GenBank/DDBJ whole genome shotgun (WGS) entry which is preliminary data.</text>
</comment>
<organism evidence="1 2">
    <name type="scientific">Spiromyces aspiralis</name>
    <dbReference type="NCBI Taxonomy" id="68401"/>
    <lineage>
        <taxon>Eukaryota</taxon>
        <taxon>Fungi</taxon>
        <taxon>Fungi incertae sedis</taxon>
        <taxon>Zoopagomycota</taxon>
        <taxon>Kickxellomycotina</taxon>
        <taxon>Kickxellomycetes</taxon>
        <taxon>Kickxellales</taxon>
        <taxon>Kickxellaceae</taxon>
        <taxon>Spiromyces</taxon>
    </lineage>
</organism>
<keyword evidence="2" id="KW-1185">Reference proteome</keyword>
<protein>
    <submittedName>
        <fullName evidence="1">Uncharacterized protein</fullName>
    </submittedName>
</protein>
<evidence type="ECO:0000313" key="1">
    <source>
        <dbReference type="EMBL" id="KAJ1678427.1"/>
    </source>
</evidence>
<accession>A0ACC1HPQ1</accession>